<comment type="similarity">
    <text evidence="1">Belongs to the initiator RepB protein family.</text>
</comment>
<reference evidence="3 4" key="1">
    <citation type="submission" date="2023-05" db="EMBL/GenBank/DDBJ databases">
        <title>Novel species of genus Flectobacillus isolated from stream in China.</title>
        <authorList>
            <person name="Lu H."/>
        </authorList>
    </citation>
    <scope>NUCLEOTIDE SEQUENCE [LARGE SCALE GENOMIC DNA]</scope>
    <source>
        <strain evidence="3 4">KCTC 42575</strain>
    </source>
</reference>
<dbReference type="InterPro" id="IPR000525">
    <property type="entry name" value="Initiator_Rep_WH1"/>
</dbReference>
<evidence type="ECO:0000313" key="4">
    <source>
        <dbReference type="Proteomes" id="UP001236507"/>
    </source>
</evidence>
<dbReference type="Pfam" id="PF21205">
    <property type="entry name" value="Rep3_C"/>
    <property type="match status" value="1"/>
</dbReference>
<dbReference type="RefSeq" id="WP_141234807.1">
    <property type="nucleotide sequence ID" value="NZ_JASHIF010000021.1"/>
</dbReference>
<keyword evidence="4" id="KW-1185">Reference proteome</keyword>
<protein>
    <submittedName>
        <fullName evidence="3">Replication initiation protein</fullName>
    </submittedName>
</protein>
<dbReference type="InterPro" id="IPR036390">
    <property type="entry name" value="WH_DNA-bd_sf"/>
</dbReference>
<evidence type="ECO:0000259" key="2">
    <source>
        <dbReference type="Pfam" id="PF01051"/>
    </source>
</evidence>
<evidence type="ECO:0000256" key="1">
    <source>
        <dbReference type="ARBA" id="ARBA00038283"/>
    </source>
</evidence>
<accession>A0ABT6YDG6</accession>
<dbReference type="EMBL" id="JASHIF010000021">
    <property type="protein sequence ID" value="MDI9861632.1"/>
    <property type="molecule type" value="Genomic_DNA"/>
</dbReference>
<gene>
    <name evidence="3" type="ORF">QM524_20595</name>
</gene>
<dbReference type="SUPFAM" id="SSF46785">
    <property type="entry name" value="Winged helix' DNA-binding domain"/>
    <property type="match status" value="2"/>
</dbReference>
<dbReference type="Gene3D" id="1.10.10.10">
    <property type="entry name" value="Winged helix-like DNA-binding domain superfamily/Winged helix DNA-binding domain"/>
    <property type="match status" value="2"/>
</dbReference>
<sequence length="469" mass="54800">MIDIFVLLYISRILDMPPKKKELPIIDSDIKLIRKANELVEARYKFDIWETRVFAFMLTLIKHEDTDFREYQINAGDIVREFGLHDSGQVYDSIKSAGEKLLDKKVGIIRTLDDGRKEQFTTHLVASTATPEERGRGDYIKLSFHPALRPFLLELKERYLVYDIRNILSLSSIYSVRLFELLKQYQKIGKRKFRVDELKTLLSIEPNEYQLYGHFKGLIKRAEKDLLKHTDIYFTFEEDILKKKVVAITFNIFDNPNNQREKVGEKVKSKEVKALDASTEELERIYATVSNYVTKAKVKKWLKDLPIEQIEKGIAYTINYIKAGNTVNNIGGMLNTMVSTPNLYDKYEVTKTKVKKEAKKVQVNTALIEEKKAELQHIWQEYKIKEAELVQKLLSQNPTLRDDLVQRIQANNFYDPQKSLDENLQRDIIQGLKVSILSTMSKEYNTLTQYFNTKVKKTREELLALGYKE</sequence>
<dbReference type="Proteomes" id="UP001236507">
    <property type="component" value="Unassembled WGS sequence"/>
</dbReference>
<evidence type="ECO:0000313" key="3">
    <source>
        <dbReference type="EMBL" id="MDI9861632.1"/>
    </source>
</evidence>
<dbReference type="InterPro" id="IPR036388">
    <property type="entry name" value="WH-like_DNA-bd_sf"/>
</dbReference>
<feature type="domain" description="Initiator Rep protein WH1" evidence="2">
    <location>
        <begin position="33"/>
        <end position="183"/>
    </location>
</feature>
<proteinExistence type="inferred from homology"/>
<organism evidence="3 4">
    <name type="scientific">Flectobacillus roseus</name>
    <dbReference type="NCBI Taxonomy" id="502259"/>
    <lineage>
        <taxon>Bacteria</taxon>
        <taxon>Pseudomonadati</taxon>
        <taxon>Bacteroidota</taxon>
        <taxon>Cytophagia</taxon>
        <taxon>Cytophagales</taxon>
        <taxon>Flectobacillaceae</taxon>
        <taxon>Flectobacillus</taxon>
    </lineage>
</organism>
<comment type="caution">
    <text evidence="3">The sequence shown here is derived from an EMBL/GenBank/DDBJ whole genome shotgun (WGS) entry which is preliminary data.</text>
</comment>
<dbReference type="Pfam" id="PF01051">
    <property type="entry name" value="Rep3_N"/>
    <property type="match status" value="1"/>
</dbReference>
<name>A0ABT6YDG6_9BACT</name>